<protein>
    <recommendedName>
        <fullName evidence="11">Nodulation protein E</fullName>
    </recommendedName>
    <alternativeName>
        <fullName evidence="12">Host-specificity of nodulation protein B</fullName>
    </alternativeName>
</protein>
<keyword evidence="5" id="KW-0997">Cell inner membrane</keyword>
<dbReference type="Pfam" id="PF02801">
    <property type="entry name" value="Ketoacyl-synt_C"/>
    <property type="match status" value="1"/>
</dbReference>
<evidence type="ECO:0000259" key="14">
    <source>
        <dbReference type="PROSITE" id="PS52004"/>
    </source>
</evidence>
<dbReference type="InterPro" id="IPR014031">
    <property type="entry name" value="Ketoacyl_synth_C"/>
</dbReference>
<evidence type="ECO:0000256" key="4">
    <source>
        <dbReference type="ARBA" id="ARBA00022475"/>
    </source>
</evidence>
<evidence type="ECO:0000256" key="3">
    <source>
        <dbReference type="ARBA" id="ARBA00022458"/>
    </source>
</evidence>
<dbReference type="STRING" id="1121117.SAMN02745977_00941"/>
<dbReference type="InterPro" id="IPR020841">
    <property type="entry name" value="PKS_Beta-ketoAc_synthase_dom"/>
</dbReference>
<keyword evidence="6 13" id="KW-0808">Transferase</keyword>
<dbReference type="GO" id="GO:0004315">
    <property type="term" value="F:3-oxoacyl-[acyl-carrier-protein] synthase activity"/>
    <property type="evidence" value="ECO:0007669"/>
    <property type="project" value="TreeGrafter"/>
</dbReference>
<proteinExistence type="inferred from homology"/>
<evidence type="ECO:0000256" key="5">
    <source>
        <dbReference type="ARBA" id="ARBA00022519"/>
    </source>
</evidence>
<keyword evidence="16" id="KW-1185">Reference proteome</keyword>
<gene>
    <name evidence="15" type="ORF">SAMN02745977_00941</name>
</gene>
<evidence type="ECO:0000256" key="11">
    <source>
        <dbReference type="ARBA" id="ARBA00039445"/>
    </source>
</evidence>
<dbReference type="PANTHER" id="PTHR11712:SF352">
    <property type="entry name" value="3-OXOACYL-[ACYL-CARRIER-PROTEIN] SYNTHASE"/>
    <property type="match status" value="1"/>
</dbReference>
<evidence type="ECO:0000256" key="9">
    <source>
        <dbReference type="ARBA" id="ARBA00023136"/>
    </source>
</evidence>
<dbReference type="OrthoDB" id="9808669at2"/>
<feature type="domain" description="Ketosynthase family 3 (KS3)" evidence="14">
    <location>
        <begin position="1"/>
        <end position="417"/>
    </location>
</feature>
<dbReference type="Gene3D" id="3.40.47.10">
    <property type="match status" value="1"/>
</dbReference>
<evidence type="ECO:0000256" key="6">
    <source>
        <dbReference type="ARBA" id="ARBA00022679"/>
    </source>
</evidence>
<comment type="function">
    <text evidence="10">Proposed to synthesize NOD factor fatty acyl chain. Involved in the synthesis of a highly unsaturated fatty acid moiety, which forms part of a lipo-oligosaccharide that is responsible for host specificity.</text>
</comment>
<evidence type="ECO:0000256" key="7">
    <source>
        <dbReference type="ARBA" id="ARBA00022692"/>
    </source>
</evidence>
<dbReference type="GO" id="GO:0005886">
    <property type="term" value="C:plasma membrane"/>
    <property type="evidence" value="ECO:0007669"/>
    <property type="project" value="UniProtKB-SubCell"/>
</dbReference>
<comment type="similarity">
    <text evidence="2 13">Belongs to the thiolase-like superfamily. Beta-ketoacyl-ACP synthases family.</text>
</comment>
<keyword evidence="9" id="KW-0472">Membrane</keyword>
<keyword evidence="8" id="KW-1133">Transmembrane helix</keyword>
<evidence type="ECO:0000256" key="13">
    <source>
        <dbReference type="RuleBase" id="RU003694"/>
    </source>
</evidence>
<evidence type="ECO:0000256" key="10">
    <source>
        <dbReference type="ARBA" id="ARBA00037576"/>
    </source>
</evidence>
<dbReference type="PROSITE" id="PS52004">
    <property type="entry name" value="KS3_2"/>
    <property type="match status" value="1"/>
</dbReference>
<keyword evidence="4" id="KW-1003">Cell membrane</keyword>
<accession>A0A1H8F7S3</accession>
<dbReference type="SMART" id="SM00825">
    <property type="entry name" value="PKS_KS"/>
    <property type="match status" value="1"/>
</dbReference>
<dbReference type="AlphaFoldDB" id="A0A1H8F7S3"/>
<evidence type="ECO:0000256" key="12">
    <source>
        <dbReference type="ARBA" id="ARBA00041756"/>
    </source>
</evidence>
<dbReference type="SUPFAM" id="SSF53901">
    <property type="entry name" value="Thiolase-like"/>
    <property type="match status" value="2"/>
</dbReference>
<evidence type="ECO:0000313" key="16">
    <source>
        <dbReference type="Proteomes" id="UP000199531"/>
    </source>
</evidence>
<sequence length="424" mass="44050">MREVVVSGIGLVTPSGLTRDASFAAWLEGRSAVTQAPEAVRRWLPNALAAPLPPGLETRLERADHGLDRATQLGMVAAAAALQDAGFSRDTVNTDRAGVYVGVGLAGAETLEALYSTFYQRLYDPEGSGHRNPTVLHPLTVPRLMANATAAAASMRYGLKGSSHTYSVACASSAVAIGEAWRAILAGQADTMLVIGTEAQLTTGAYLGWNALRVLATPDADDITASCKPFDARRNGFVLGEGAAALLLETRSAAEARGATIYGVLCGYGSSSDAAHLTAPSADGQARAMRQALHEAHIQPEQVSYINAHGTATQVGDATESQSIQDVFGPYAGQIPVSATKSMHGHLIGAAGAVEFASTLLSLHTGSIPPTANLHAPDPACPLDYVPLQARHGLALEYALSNSFAFGGSNVSLLARKYRPHASA</sequence>
<organism evidence="15 16">
    <name type="scientific">Brachymonas denitrificans DSM 15123</name>
    <dbReference type="NCBI Taxonomy" id="1121117"/>
    <lineage>
        <taxon>Bacteria</taxon>
        <taxon>Pseudomonadati</taxon>
        <taxon>Pseudomonadota</taxon>
        <taxon>Betaproteobacteria</taxon>
        <taxon>Burkholderiales</taxon>
        <taxon>Comamonadaceae</taxon>
        <taxon>Brachymonas</taxon>
    </lineage>
</organism>
<evidence type="ECO:0000256" key="8">
    <source>
        <dbReference type="ARBA" id="ARBA00022989"/>
    </source>
</evidence>
<reference evidence="15 16" key="1">
    <citation type="submission" date="2016-10" db="EMBL/GenBank/DDBJ databases">
        <authorList>
            <person name="de Groot N.N."/>
        </authorList>
    </citation>
    <scope>NUCLEOTIDE SEQUENCE [LARGE SCALE GENOMIC DNA]</scope>
    <source>
        <strain evidence="15 16">DSM 15123</strain>
    </source>
</reference>
<evidence type="ECO:0000313" key="15">
    <source>
        <dbReference type="EMBL" id="SEN27217.1"/>
    </source>
</evidence>
<dbReference type="InterPro" id="IPR000794">
    <property type="entry name" value="Beta-ketoacyl_synthase"/>
</dbReference>
<keyword evidence="7" id="KW-0812">Transmembrane</keyword>
<dbReference type="NCBIfam" id="NF005589">
    <property type="entry name" value="PRK07314.1"/>
    <property type="match status" value="1"/>
</dbReference>
<dbReference type="Pfam" id="PF00109">
    <property type="entry name" value="ketoacyl-synt"/>
    <property type="match status" value="1"/>
</dbReference>
<name>A0A1H8F7S3_9BURK</name>
<evidence type="ECO:0000256" key="1">
    <source>
        <dbReference type="ARBA" id="ARBA00004533"/>
    </source>
</evidence>
<dbReference type="InterPro" id="IPR014030">
    <property type="entry name" value="Ketoacyl_synth_N"/>
</dbReference>
<dbReference type="Proteomes" id="UP000199531">
    <property type="component" value="Unassembled WGS sequence"/>
</dbReference>
<dbReference type="RefSeq" id="WP_091814444.1">
    <property type="nucleotide sequence ID" value="NZ_FOCW01000001.1"/>
</dbReference>
<dbReference type="InterPro" id="IPR016039">
    <property type="entry name" value="Thiolase-like"/>
</dbReference>
<dbReference type="PANTHER" id="PTHR11712">
    <property type="entry name" value="POLYKETIDE SYNTHASE-RELATED"/>
    <property type="match status" value="1"/>
</dbReference>
<evidence type="ECO:0000256" key="2">
    <source>
        <dbReference type="ARBA" id="ARBA00008467"/>
    </source>
</evidence>
<dbReference type="CDD" id="cd00834">
    <property type="entry name" value="KAS_I_II"/>
    <property type="match status" value="1"/>
</dbReference>
<dbReference type="EMBL" id="FOCW01000001">
    <property type="protein sequence ID" value="SEN27217.1"/>
    <property type="molecule type" value="Genomic_DNA"/>
</dbReference>
<keyword evidence="3" id="KW-0536">Nodulation</keyword>
<dbReference type="GO" id="GO:0006633">
    <property type="term" value="P:fatty acid biosynthetic process"/>
    <property type="evidence" value="ECO:0007669"/>
    <property type="project" value="TreeGrafter"/>
</dbReference>
<comment type="subcellular location">
    <subcellularLocation>
        <location evidence="1">Cell inner membrane</location>
    </subcellularLocation>
</comment>